<protein>
    <recommendedName>
        <fullName evidence="16">Cation/H+ exchanger transmembrane domain-containing protein</fullName>
    </recommendedName>
</protein>
<dbReference type="Gene3D" id="6.10.140.1330">
    <property type="match status" value="1"/>
</dbReference>
<evidence type="ECO:0000313" key="17">
    <source>
        <dbReference type="EMBL" id="ENN74122.1"/>
    </source>
</evidence>
<evidence type="ECO:0000256" key="7">
    <source>
        <dbReference type="ARBA" id="ARBA00022753"/>
    </source>
</evidence>
<feature type="chain" id="PRO_5010839689" description="Cation/H+ exchanger transmembrane domain-containing protein" evidence="15">
    <location>
        <begin position="23"/>
        <end position="570"/>
    </location>
</feature>
<comment type="similarity">
    <text evidence="3">Belongs to the monovalent cation:proton antiporter 1 (CPA1) transporter (TC 2.A.36) family.</text>
</comment>
<dbReference type="PANTHER" id="PTHR10110:SF187">
    <property type="entry name" value="SODIUM_HYDROGEN EXCHANGER"/>
    <property type="match status" value="1"/>
</dbReference>
<feature type="transmembrane region" description="Helical" evidence="14">
    <location>
        <begin position="283"/>
        <end position="312"/>
    </location>
</feature>
<dbReference type="GO" id="GO:0051453">
    <property type="term" value="P:regulation of intracellular pH"/>
    <property type="evidence" value="ECO:0007669"/>
    <property type="project" value="TreeGrafter"/>
</dbReference>
<dbReference type="AlphaFoldDB" id="N6U6E8"/>
<dbReference type="GO" id="GO:0055038">
    <property type="term" value="C:recycling endosome membrane"/>
    <property type="evidence" value="ECO:0007669"/>
    <property type="project" value="UniProtKB-SubCell"/>
</dbReference>
<evidence type="ECO:0000256" key="11">
    <source>
        <dbReference type="ARBA" id="ARBA00023136"/>
    </source>
</evidence>
<feature type="transmembrane region" description="Helical" evidence="14">
    <location>
        <begin position="186"/>
        <end position="206"/>
    </location>
</feature>
<keyword evidence="8 14" id="KW-1133">Transmembrane helix</keyword>
<dbReference type="EMBL" id="KB741077">
    <property type="protein sequence ID" value="ENN74122.1"/>
    <property type="molecule type" value="Genomic_DNA"/>
</dbReference>
<evidence type="ECO:0000256" key="1">
    <source>
        <dbReference type="ARBA" id="ARBA00004195"/>
    </source>
</evidence>
<dbReference type="InterPro" id="IPR018422">
    <property type="entry name" value="Cation/H_exchanger_CPA1"/>
</dbReference>
<dbReference type="OrthoDB" id="196264at2759"/>
<feature type="domain" description="Cation/H+ exchanger transmembrane" evidence="16">
    <location>
        <begin position="53"/>
        <end position="272"/>
    </location>
</feature>
<keyword evidence="12" id="KW-0739">Sodium transport</keyword>
<evidence type="ECO:0000256" key="13">
    <source>
        <dbReference type="SAM" id="MobiDB-lite"/>
    </source>
</evidence>
<dbReference type="Pfam" id="PF00999">
    <property type="entry name" value="Na_H_Exchanger"/>
    <property type="match status" value="2"/>
</dbReference>
<dbReference type="HOGENOM" id="CLU_005912_7_0_1"/>
<evidence type="ECO:0000256" key="3">
    <source>
        <dbReference type="ARBA" id="ARBA00007367"/>
    </source>
</evidence>
<feature type="compositionally biased region" description="Polar residues" evidence="13">
    <location>
        <begin position="449"/>
        <end position="464"/>
    </location>
</feature>
<feature type="transmembrane region" description="Helical" evidence="14">
    <location>
        <begin position="73"/>
        <end position="90"/>
    </location>
</feature>
<feature type="signal peptide" evidence="15">
    <location>
        <begin position="1"/>
        <end position="22"/>
    </location>
</feature>
<feature type="transmembrane region" description="Helical" evidence="14">
    <location>
        <begin position="41"/>
        <end position="61"/>
    </location>
</feature>
<evidence type="ECO:0000256" key="5">
    <source>
        <dbReference type="ARBA" id="ARBA00022475"/>
    </source>
</evidence>
<dbReference type="PANTHER" id="PTHR10110">
    <property type="entry name" value="SODIUM/HYDROGEN EXCHANGER"/>
    <property type="match status" value="1"/>
</dbReference>
<evidence type="ECO:0000256" key="12">
    <source>
        <dbReference type="ARBA" id="ARBA00023201"/>
    </source>
</evidence>
<accession>N6U6E8</accession>
<keyword evidence="10" id="KW-0406">Ion transport</keyword>
<evidence type="ECO:0000256" key="2">
    <source>
        <dbReference type="ARBA" id="ARBA00004651"/>
    </source>
</evidence>
<keyword evidence="5" id="KW-1003">Cell membrane</keyword>
<dbReference type="InterPro" id="IPR004709">
    <property type="entry name" value="NaH_exchanger"/>
</dbReference>
<gene>
    <name evidence="18" type="ORF">D910_11534</name>
    <name evidence="17" type="ORF">YQE_09095</name>
</gene>
<dbReference type="GO" id="GO:0015386">
    <property type="term" value="F:potassium:proton antiporter activity"/>
    <property type="evidence" value="ECO:0007669"/>
    <property type="project" value="TreeGrafter"/>
</dbReference>
<dbReference type="Proteomes" id="UP000030742">
    <property type="component" value="Unassembled WGS sequence"/>
</dbReference>
<evidence type="ECO:0000256" key="14">
    <source>
        <dbReference type="SAM" id="Phobius"/>
    </source>
</evidence>
<feature type="region of interest" description="Disordered" evidence="13">
    <location>
        <begin position="447"/>
        <end position="478"/>
    </location>
</feature>
<evidence type="ECO:0000259" key="16">
    <source>
        <dbReference type="Pfam" id="PF00999"/>
    </source>
</evidence>
<evidence type="ECO:0000256" key="6">
    <source>
        <dbReference type="ARBA" id="ARBA00022692"/>
    </source>
</evidence>
<keyword evidence="9" id="KW-0915">Sodium</keyword>
<keyword evidence="15" id="KW-0732">Signal</keyword>
<dbReference type="InterPro" id="IPR006153">
    <property type="entry name" value="Cation/H_exchanger_TM"/>
</dbReference>
<feature type="non-terminal residue" evidence="17">
    <location>
        <position position="1"/>
    </location>
</feature>
<evidence type="ECO:0000256" key="10">
    <source>
        <dbReference type="ARBA" id="ARBA00023065"/>
    </source>
</evidence>
<dbReference type="GO" id="GO:0005886">
    <property type="term" value="C:plasma membrane"/>
    <property type="evidence" value="ECO:0007669"/>
    <property type="project" value="UniProtKB-SubCell"/>
</dbReference>
<organism evidence="17">
    <name type="scientific">Dendroctonus ponderosae</name>
    <name type="common">Mountain pine beetle</name>
    <dbReference type="NCBI Taxonomy" id="77166"/>
    <lineage>
        <taxon>Eukaryota</taxon>
        <taxon>Metazoa</taxon>
        <taxon>Ecdysozoa</taxon>
        <taxon>Arthropoda</taxon>
        <taxon>Hexapoda</taxon>
        <taxon>Insecta</taxon>
        <taxon>Pterygota</taxon>
        <taxon>Neoptera</taxon>
        <taxon>Endopterygota</taxon>
        <taxon>Coleoptera</taxon>
        <taxon>Polyphaga</taxon>
        <taxon>Cucujiformia</taxon>
        <taxon>Curculionidae</taxon>
        <taxon>Scolytinae</taxon>
        <taxon>Dendroctonus</taxon>
    </lineage>
</organism>
<feature type="domain" description="Cation/H+ exchanger transmembrane" evidence="16">
    <location>
        <begin position="276"/>
        <end position="405"/>
    </location>
</feature>
<reference evidence="17 19" key="1">
    <citation type="journal article" date="2013" name="Genome Biol.">
        <title>Draft genome of the mountain pine beetle, Dendroctonus ponderosae Hopkins, a major forest pest.</title>
        <authorList>
            <person name="Keeling C.I."/>
            <person name="Yuen M.M."/>
            <person name="Liao N.Y."/>
            <person name="Docking T.R."/>
            <person name="Chan S.K."/>
            <person name="Taylor G.A."/>
            <person name="Palmquist D.L."/>
            <person name="Jackman S.D."/>
            <person name="Nguyen A."/>
            <person name="Li M."/>
            <person name="Henderson H."/>
            <person name="Janes J.K."/>
            <person name="Zhao Y."/>
            <person name="Pandoh P."/>
            <person name="Moore R."/>
            <person name="Sperling F.A."/>
            <person name="Huber D.P."/>
            <person name="Birol I."/>
            <person name="Jones S.J."/>
            <person name="Bohlmann J."/>
        </authorList>
    </citation>
    <scope>NUCLEOTIDE SEQUENCE</scope>
</reference>
<proteinExistence type="inferred from homology"/>
<dbReference type="GO" id="GO:0098719">
    <property type="term" value="P:sodium ion import across plasma membrane"/>
    <property type="evidence" value="ECO:0007669"/>
    <property type="project" value="TreeGrafter"/>
</dbReference>
<comment type="subcellular location">
    <subcellularLocation>
        <location evidence="2">Cell membrane</location>
        <topology evidence="2">Multi-pass membrane protein</topology>
    </subcellularLocation>
    <subcellularLocation>
        <location evidence="1">Recycling endosome membrane</location>
        <topology evidence="1">Multi-pass membrane protein</topology>
    </subcellularLocation>
</comment>
<evidence type="ECO:0000313" key="19">
    <source>
        <dbReference type="Proteomes" id="UP000030742"/>
    </source>
</evidence>
<feature type="transmembrane region" description="Helical" evidence="14">
    <location>
        <begin position="226"/>
        <end position="244"/>
    </location>
</feature>
<evidence type="ECO:0000256" key="9">
    <source>
        <dbReference type="ARBA" id="ARBA00023053"/>
    </source>
</evidence>
<dbReference type="PRINTS" id="PR01084">
    <property type="entry name" value="NAHEXCHNGR"/>
</dbReference>
<evidence type="ECO:0000313" key="18">
    <source>
        <dbReference type="EMBL" id="ERL94253.1"/>
    </source>
</evidence>
<feature type="transmembrane region" description="Helical" evidence="14">
    <location>
        <begin position="410"/>
        <end position="429"/>
    </location>
</feature>
<keyword evidence="4" id="KW-0813">Transport</keyword>
<sequence length="570" mass="63504">MGLITLSHLIITLQVVINTVHGAPSDIQLDAKAQSTHRLDSLNLLSYTLLLILTVLTIWLFKHRRLSFVHETGLAVIYGLIVGAIIRYSGATSQVINMQVFVDETKYNSSLPPDTLSLYMPKPNPSRNLTFQYVFRNEIDDVKENEIDLKATFDPEIFFNIILPPIIFHAGYSLKRKYFFRNLGAILTYAIIGTTVSSFIVGILMYGCVQLMPIRLATSFTFLDTLYFGALISSTDPLTIIAIFNDLNVDVNLYALVFGESVLNDAVAIVLSGVRDFPLLESALFVLMSYSTFLIAEASDLTGVVSVLFCGICQAHYTYNNLSEDSRIRTKQIFELLNFLAENFIFSYIGVSMFTFPKHHFETWFIIAGFICAAIGRAANVYPLSFLLNLGRHPKIPLNFQHMLSEARQAMLTTTSLIVIITVIIQGGASMNLLKWLKIPVGSDEETEALSQNGGHSGNSTPRSDCNEPFGAPQRPTQNEKALLARVWGSLDSKYMKPLLTHSRPTLLETLPVCCTPLARFLTTTEQLTQDGSNSKRRDSDSDLCIEENDLSINSRINTRPINAISGHQV</sequence>
<feature type="transmembrane region" description="Helical" evidence="14">
    <location>
        <begin position="333"/>
        <end position="351"/>
    </location>
</feature>
<dbReference type="OMA" id="FTYVRRF"/>
<name>N6U6E8_DENPD</name>
<keyword evidence="7" id="KW-0967">Endosome</keyword>
<feature type="transmembrane region" description="Helical" evidence="14">
    <location>
        <begin position="251"/>
        <end position="271"/>
    </location>
</feature>
<evidence type="ECO:0000256" key="4">
    <source>
        <dbReference type="ARBA" id="ARBA00022448"/>
    </source>
</evidence>
<dbReference type="STRING" id="77166.N6U6E8"/>
<dbReference type="EMBL" id="KB632384">
    <property type="protein sequence ID" value="ERL94253.1"/>
    <property type="molecule type" value="Genomic_DNA"/>
</dbReference>
<evidence type="ECO:0000256" key="15">
    <source>
        <dbReference type="SAM" id="SignalP"/>
    </source>
</evidence>
<keyword evidence="11 14" id="KW-0472">Membrane</keyword>
<evidence type="ECO:0000256" key="8">
    <source>
        <dbReference type="ARBA" id="ARBA00022989"/>
    </source>
</evidence>
<dbReference type="GO" id="GO:0015385">
    <property type="term" value="F:sodium:proton antiporter activity"/>
    <property type="evidence" value="ECO:0007669"/>
    <property type="project" value="InterPro"/>
</dbReference>
<dbReference type="InterPro" id="IPR002090">
    <property type="entry name" value="NHE-6/7/9"/>
</dbReference>
<keyword evidence="6 14" id="KW-0812">Transmembrane</keyword>
<dbReference type="PRINTS" id="PR01088">
    <property type="entry name" value="NAHEXCHNGR6"/>
</dbReference>
<feature type="transmembrane region" description="Helical" evidence="14">
    <location>
        <begin position="363"/>
        <end position="390"/>
    </location>
</feature>